<feature type="region of interest" description="Disordered" evidence="4">
    <location>
        <begin position="307"/>
        <end position="373"/>
    </location>
</feature>
<dbReference type="Proteomes" id="UP001345013">
    <property type="component" value="Unassembled WGS sequence"/>
</dbReference>
<comment type="subcellular location">
    <subcellularLocation>
        <location evidence="1">Nucleus</location>
    </subcellularLocation>
</comment>
<dbReference type="EMBL" id="JAVRRG010000060">
    <property type="protein sequence ID" value="KAK5092331.1"/>
    <property type="molecule type" value="Genomic_DNA"/>
</dbReference>
<protein>
    <submittedName>
        <fullName evidence="5">Uncharacterized protein</fullName>
    </submittedName>
</protein>
<organism evidence="5 6">
    <name type="scientific">Lithohypha guttulata</name>
    <dbReference type="NCBI Taxonomy" id="1690604"/>
    <lineage>
        <taxon>Eukaryota</taxon>
        <taxon>Fungi</taxon>
        <taxon>Dikarya</taxon>
        <taxon>Ascomycota</taxon>
        <taxon>Pezizomycotina</taxon>
        <taxon>Eurotiomycetes</taxon>
        <taxon>Chaetothyriomycetidae</taxon>
        <taxon>Chaetothyriales</taxon>
        <taxon>Trichomeriaceae</taxon>
        <taxon>Lithohypha</taxon>
    </lineage>
</organism>
<name>A0ABR0K9H4_9EURO</name>
<reference evidence="5 6" key="1">
    <citation type="submission" date="2023-08" db="EMBL/GenBank/DDBJ databases">
        <title>Black Yeasts Isolated from many extreme environments.</title>
        <authorList>
            <person name="Coleine C."/>
            <person name="Stajich J.E."/>
            <person name="Selbmann L."/>
        </authorList>
    </citation>
    <scope>NUCLEOTIDE SEQUENCE [LARGE SCALE GENOMIC DNA]</scope>
    <source>
        <strain evidence="5 6">CCFEE 5885</strain>
    </source>
</reference>
<feature type="region of interest" description="Disordered" evidence="4">
    <location>
        <begin position="1"/>
        <end position="74"/>
    </location>
</feature>
<evidence type="ECO:0000313" key="6">
    <source>
        <dbReference type="Proteomes" id="UP001345013"/>
    </source>
</evidence>
<evidence type="ECO:0000256" key="4">
    <source>
        <dbReference type="SAM" id="MobiDB-lite"/>
    </source>
</evidence>
<dbReference type="InterPro" id="IPR010301">
    <property type="entry name" value="RRP1"/>
</dbReference>
<evidence type="ECO:0000256" key="1">
    <source>
        <dbReference type="ARBA" id="ARBA00004123"/>
    </source>
</evidence>
<dbReference type="Pfam" id="PF05997">
    <property type="entry name" value="Nop52"/>
    <property type="match status" value="1"/>
</dbReference>
<feature type="compositionally biased region" description="Polar residues" evidence="4">
    <location>
        <begin position="42"/>
        <end position="60"/>
    </location>
</feature>
<comment type="similarity">
    <text evidence="2">Belongs to the RRP1 family.</text>
</comment>
<keyword evidence="3" id="KW-0539">Nucleus</keyword>
<feature type="compositionally biased region" description="Polar residues" evidence="4">
    <location>
        <begin position="307"/>
        <end position="328"/>
    </location>
</feature>
<keyword evidence="6" id="KW-1185">Reference proteome</keyword>
<comment type="caution">
    <text evidence="5">The sequence shown here is derived from an EMBL/GenBank/DDBJ whole genome shotgun (WGS) entry which is preliminary data.</text>
</comment>
<feature type="region of interest" description="Disordered" evidence="4">
    <location>
        <begin position="218"/>
        <end position="257"/>
    </location>
</feature>
<gene>
    <name evidence="5" type="ORF">LTR24_005357</name>
</gene>
<feature type="region of interest" description="Disordered" evidence="4">
    <location>
        <begin position="145"/>
        <end position="167"/>
    </location>
</feature>
<proteinExistence type="inferred from homology"/>
<evidence type="ECO:0000256" key="2">
    <source>
        <dbReference type="ARBA" id="ARBA00006374"/>
    </source>
</evidence>
<evidence type="ECO:0000313" key="5">
    <source>
        <dbReference type="EMBL" id="KAK5092331.1"/>
    </source>
</evidence>
<sequence>MAVPVHEQQRASKRRKLSPALEDHEDGHKVSKKRVKPASKAVTDNGNRTNMVKSNGSVDSHVTENLPPLKDLASSEPPLRRAAMKNITKHLESRSPSNPLSPTECLQVWRGFWVAIYMHDSKNAISVQNLLRGIAQTFAIVSTKDDEAQKAESGVSDGSEPEPGQRNWLTTYHTAFHETMVREWAGIDSHRLNKALLTYRFVMRELFQICFRPIFTASSEPGPDKPTSSTPPKRTKKNSQVAAKASDSVAENTSKDKALSHTTSIVHVLETTGPLNPSDRKIPDGLRLHVLDIWNDELYGALDSLSERSGSANENDKSAATSESSGTQAVLEALKQPLERMAKSDSGAQRHVRMRAKETLQAFNGRQEGGMDA</sequence>
<accession>A0ABR0K9H4</accession>
<evidence type="ECO:0000256" key="3">
    <source>
        <dbReference type="ARBA" id="ARBA00023242"/>
    </source>
</evidence>